<reference evidence="4" key="1">
    <citation type="submission" date="2016-06" db="UniProtKB">
        <authorList>
            <consortium name="WormBaseParasite"/>
        </authorList>
    </citation>
    <scope>IDENTIFICATION</scope>
</reference>
<dbReference type="EMBL" id="UYSU01034726">
    <property type="protein sequence ID" value="VDL94953.1"/>
    <property type="molecule type" value="Genomic_DNA"/>
</dbReference>
<reference evidence="2 3" key="2">
    <citation type="submission" date="2018-11" db="EMBL/GenBank/DDBJ databases">
        <authorList>
            <consortium name="Pathogen Informatics"/>
        </authorList>
    </citation>
    <scope>NUCLEOTIDE SEQUENCE [LARGE SCALE GENOMIC DNA]</scope>
    <source>
        <strain evidence="2 3">NST_G2</strain>
    </source>
</reference>
<proteinExistence type="predicted"/>
<evidence type="ECO:0000313" key="2">
    <source>
        <dbReference type="EMBL" id="VDL94953.1"/>
    </source>
</evidence>
<dbReference type="WBParaSite" id="SSLN_0000890301-mRNA-1">
    <property type="protein sequence ID" value="SSLN_0000890301-mRNA-1"/>
    <property type="gene ID" value="SSLN_0000890301"/>
</dbReference>
<organism evidence="4">
    <name type="scientific">Schistocephalus solidus</name>
    <name type="common">Tapeworm</name>
    <dbReference type="NCBI Taxonomy" id="70667"/>
    <lineage>
        <taxon>Eukaryota</taxon>
        <taxon>Metazoa</taxon>
        <taxon>Spiralia</taxon>
        <taxon>Lophotrochozoa</taxon>
        <taxon>Platyhelminthes</taxon>
        <taxon>Cestoda</taxon>
        <taxon>Eucestoda</taxon>
        <taxon>Diphyllobothriidea</taxon>
        <taxon>Diphyllobothriidae</taxon>
        <taxon>Schistocephalus</taxon>
    </lineage>
</organism>
<evidence type="ECO:0000313" key="4">
    <source>
        <dbReference type="WBParaSite" id="SSLN_0000890301-mRNA-1"/>
    </source>
</evidence>
<protein>
    <submittedName>
        <fullName evidence="2 4">Uncharacterized protein</fullName>
    </submittedName>
</protein>
<evidence type="ECO:0000313" key="3">
    <source>
        <dbReference type="Proteomes" id="UP000275846"/>
    </source>
</evidence>
<dbReference type="AlphaFoldDB" id="A0A183SWH0"/>
<feature type="region of interest" description="Disordered" evidence="1">
    <location>
        <begin position="26"/>
        <end position="74"/>
    </location>
</feature>
<dbReference type="Proteomes" id="UP000275846">
    <property type="component" value="Unassembled WGS sequence"/>
</dbReference>
<sequence length="74" mass="7853">MRPGRGSAGLPGGYDDKGLLLPLLLRRSAPPPDLRYPPNSKMQEGKVDESSLIALASPADVKPAKLSGDKSELR</sequence>
<gene>
    <name evidence="2" type="ORF">SSLN_LOCUS8568</name>
</gene>
<name>A0A183SWH0_SCHSO</name>
<accession>A0A183SWH0</accession>
<evidence type="ECO:0000256" key="1">
    <source>
        <dbReference type="SAM" id="MobiDB-lite"/>
    </source>
</evidence>
<keyword evidence="3" id="KW-1185">Reference proteome</keyword>